<comment type="caution">
    <text evidence="1">The sequence shown here is derived from an EMBL/GenBank/DDBJ whole genome shotgun (WGS) entry which is preliminary data.</text>
</comment>
<name>A0ABW8M953_9ACTN</name>
<dbReference type="InterPro" id="IPR027417">
    <property type="entry name" value="P-loop_NTPase"/>
</dbReference>
<gene>
    <name evidence="1" type="ORF">ACI2L5_50555</name>
</gene>
<protein>
    <submittedName>
        <fullName evidence="1">AAA family ATPase</fullName>
    </submittedName>
</protein>
<reference evidence="1 2" key="1">
    <citation type="submission" date="2024-11" db="EMBL/GenBank/DDBJ databases">
        <title>The Natural Products Discovery Center: Release of the First 8490 Sequenced Strains for Exploring Actinobacteria Biosynthetic Diversity.</title>
        <authorList>
            <person name="Kalkreuter E."/>
            <person name="Kautsar S.A."/>
            <person name="Yang D."/>
            <person name="Bader C.D."/>
            <person name="Teijaro C.N."/>
            <person name="Fluegel L."/>
            <person name="Davis C.M."/>
            <person name="Simpson J.R."/>
            <person name="Lauterbach L."/>
            <person name="Steele A.D."/>
            <person name="Gui C."/>
            <person name="Meng S."/>
            <person name="Li G."/>
            <person name="Viehrig K."/>
            <person name="Ye F."/>
            <person name="Su P."/>
            <person name="Kiefer A.F."/>
            <person name="Nichols A."/>
            <person name="Cepeda A.J."/>
            <person name="Yan W."/>
            <person name="Fan B."/>
            <person name="Jiang Y."/>
            <person name="Adhikari A."/>
            <person name="Zheng C.-J."/>
            <person name="Schuster L."/>
            <person name="Cowan T.M."/>
            <person name="Smanski M.J."/>
            <person name="Chevrette M.G."/>
            <person name="De Carvalho L.P.S."/>
            <person name="Shen B."/>
        </authorList>
    </citation>
    <scope>NUCLEOTIDE SEQUENCE [LARGE SCALE GENOMIC DNA]</scope>
    <source>
        <strain evidence="1 2">NPDC020863</strain>
    </source>
</reference>
<organism evidence="1 2">
    <name type="scientific">Streptomyces milbemycinicus</name>
    <dbReference type="NCBI Taxonomy" id="476552"/>
    <lineage>
        <taxon>Bacteria</taxon>
        <taxon>Bacillati</taxon>
        <taxon>Actinomycetota</taxon>
        <taxon>Actinomycetes</taxon>
        <taxon>Kitasatosporales</taxon>
        <taxon>Streptomycetaceae</taxon>
        <taxon>Streptomyces</taxon>
    </lineage>
</organism>
<dbReference type="RefSeq" id="WP_404749118.1">
    <property type="nucleotide sequence ID" value="NZ_JBJDQH010000038.1"/>
</dbReference>
<dbReference type="PANTHER" id="PTHR37807:SF3">
    <property type="entry name" value="OS07G0160300 PROTEIN"/>
    <property type="match status" value="1"/>
</dbReference>
<sequence length="210" mass="22474">MPEPDPLAPTSGTPPVFVAIGPAGSGKSHVARELARRLCAVYLDKDSLAGDLVDAALELVGRRAGGREDDPTYIERLMPAEYKALFATAADNLRLGLPIVLDAPFAAYLGNPDFLTVSADRASWPAGTPVVVVEVRASAETVRTRLTQRGLPRDRAKLADWPAFWQRLGAQDCAWSGARHIVVDNDAQPNLDAVVRLAGNIGQGSFPAFY</sequence>
<proteinExistence type="predicted"/>
<dbReference type="SUPFAM" id="SSF52540">
    <property type="entry name" value="P-loop containing nucleoside triphosphate hydrolases"/>
    <property type="match status" value="1"/>
</dbReference>
<evidence type="ECO:0000313" key="2">
    <source>
        <dbReference type="Proteomes" id="UP001620295"/>
    </source>
</evidence>
<dbReference type="EMBL" id="JBJDQH010000038">
    <property type="protein sequence ID" value="MFK4273041.1"/>
    <property type="molecule type" value="Genomic_DNA"/>
</dbReference>
<dbReference type="Pfam" id="PF13671">
    <property type="entry name" value="AAA_33"/>
    <property type="match status" value="1"/>
</dbReference>
<evidence type="ECO:0000313" key="1">
    <source>
        <dbReference type="EMBL" id="MFK4273041.1"/>
    </source>
</evidence>
<dbReference type="Proteomes" id="UP001620295">
    <property type="component" value="Unassembled WGS sequence"/>
</dbReference>
<dbReference type="PANTHER" id="PTHR37807">
    <property type="entry name" value="OS07G0160300 PROTEIN"/>
    <property type="match status" value="1"/>
</dbReference>
<dbReference type="Gene3D" id="3.40.50.300">
    <property type="entry name" value="P-loop containing nucleotide triphosphate hydrolases"/>
    <property type="match status" value="1"/>
</dbReference>
<keyword evidence="2" id="KW-1185">Reference proteome</keyword>
<accession>A0ABW8M953</accession>